<reference evidence="2" key="1">
    <citation type="submission" date="2021-03" db="EMBL/GenBank/DDBJ databases">
        <title>Genomic Encyclopedia of Type Strains, Phase IV (KMG-IV): sequencing the most valuable type-strain genomes for metagenomic binning, comparative biology and taxonomic classification.</title>
        <authorList>
            <person name="Goeker M."/>
        </authorList>
    </citation>
    <scope>NUCLEOTIDE SEQUENCE</scope>
    <source>
        <strain evidence="2">DSM 23564</strain>
    </source>
</reference>
<dbReference type="EMBL" id="JAGGKQ010000005">
    <property type="protein sequence ID" value="MBP1922076.1"/>
    <property type="molecule type" value="Genomic_DNA"/>
</dbReference>
<proteinExistence type="predicted"/>
<evidence type="ECO:0000313" key="3">
    <source>
        <dbReference type="Proteomes" id="UP000823588"/>
    </source>
</evidence>
<sequence length="267" mass="28564">MTDVNCSQGLLAADRGVSEVVGFVLVFALITSTIAVTFTVGLGGLEDAQLAERDNNVERAFDVLHDNLNDISRDGVPSRATEVRLAGGSIELSDPVRLRATVDGTESSVLSLPSRPIEYSGAGNTKVVYENGAVFRSDGSNAVMVNEPDLLVGETTVFSIVDVRAASGTSRLAGGDRTVLLVSERHNREMIVADGENVTLTHEASPRADAWEQYYEDLSAEYPDRIAVGCDEDAASVECDEDTVSVTITVDERVIIHTTEIRTTLGD</sequence>
<accession>A0A8T4GD70</accession>
<keyword evidence="1" id="KW-0472">Membrane</keyword>
<feature type="transmembrane region" description="Helical" evidence="1">
    <location>
        <begin position="20"/>
        <end position="45"/>
    </location>
</feature>
<dbReference type="OrthoDB" id="118051at2157"/>
<dbReference type="InterPro" id="IPR055713">
    <property type="entry name" value="DUF7289"/>
</dbReference>
<keyword evidence="3" id="KW-1185">Reference proteome</keyword>
<keyword evidence="1" id="KW-1133">Transmembrane helix</keyword>
<organism evidence="2 3">
    <name type="scientific">Halorubrum alkaliphilum</name>
    <dbReference type="NCBI Taxonomy" id="261290"/>
    <lineage>
        <taxon>Archaea</taxon>
        <taxon>Methanobacteriati</taxon>
        <taxon>Methanobacteriota</taxon>
        <taxon>Stenosarchaea group</taxon>
        <taxon>Halobacteria</taxon>
        <taxon>Halobacteriales</taxon>
        <taxon>Haloferacaceae</taxon>
        <taxon>Halorubrum</taxon>
    </lineage>
</organism>
<dbReference type="AlphaFoldDB" id="A0A8T4GD70"/>
<protein>
    <submittedName>
        <fullName evidence="2">Uncharacterized protein</fullName>
    </submittedName>
</protein>
<evidence type="ECO:0000313" key="2">
    <source>
        <dbReference type="EMBL" id="MBP1922076.1"/>
    </source>
</evidence>
<gene>
    <name evidence="2" type="ORF">J2751_001081</name>
</gene>
<dbReference type="Pfam" id="PF23960">
    <property type="entry name" value="DUF7289"/>
    <property type="match status" value="1"/>
</dbReference>
<dbReference type="RefSeq" id="WP_209483901.1">
    <property type="nucleotide sequence ID" value="NZ_JAGGKQ010000005.1"/>
</dbReference>
<keyword evidence="1" id="KW-0812">Transmembrane</keyword>
<comment type="caution">
    <text evidence="2">The sequence shown here is derived from an EMBL/GenBank/DDBJ whole genome shotgun (WGS) entry which is preliminary data.</text>
</comment>
<evidence type="ECO:0000256" key="1">
    <source>
        <dbReference type="SAM" id="Phobius"/>
    </source>
</evidence>
<name>A0A8T4GD70_9EURY</name>
<dbReference type="Proteomes" id="UP000823588">
    <property type="component" value="Unassembled WGS sequence"/>
</dbReference>